<protein>
    <submittedName>
        <fullName evidence="2">Uncharacterized protein</fullName>
    </submittedName>
</protein>
<sequence length="72" mass="8073">MGDKKGNKPRRIAMEKKAITDSSWKETPSIGQEATEDCDCSCEWSFKIASISYWELFPATEGGEDKHSVRSS</sequence>
<dbReference type="EMBL" id="JASSZA010000012">
    <property type="protein sequence ID" value="KAK2096268.1"/>
    <property type="molecule type" value="Genomic_DNA"/>
</dbReference>
<name>A0ABQ9UGQ7_SAGOE</name>
<gene>
    <name evidence="2" type="ORF">P7K49_025302</name>
</gene>
<keyword evidence="3" id="KW-1185">Reference proteome</keyword>
<reference evidence="2 3" key="1">
    <citation type="submission" date="2023-05" db="EMBL/GenBank/DDBJ databases">
        <title>B98-5 Cell Line De Novo Hybrid Assembly: An Optical Mapping Approach.</title>
        <authorList>
            <person name="Kananen K."/>
            <person name="Auerbach J.A."/>
            <person name="Kautto E."/>
            <person name="Blachly J.S."/>
        </authorList>
    </citation>
    <scope>NUCLEOTIDE SEQUENCE [LARGE SCALE GENOMIC DNA]</scope>
    <source>
        <strain evidence="2">B95-8</strain>
        <tissue evidence="2">Cell line</tissue>
    </source>
</reference>
<proteinExistence type="predicted"/>
<accession>A0ABQ9UGQ7</accession>
<evidence type="ECO:0000313" key="3">
    <source>
        <dbReference type="Proteomes" id="UP001266305"/>
    </source>
</evidence>
<feature type="region of interest" description="Disordered" evidence="1">
    <location>
        <begin position="1"/>
        <end position="30"/>
    </location>
</feature>
<comment type="caution">
    <text evidence="2">The sequence shown here is derived from an EMBL/GenBank/DDBJ whole genome shotgun (WGS) entry which is preliminary data.</text>
</comment>
<dbReference type="Proteomes" id="UP001266305">
    <property type="component" value="Unassembled WGS sequence"/>
</dbReference>
<evidence type="ECO:0000256" key="1">
    <source>
        <dbReference type="SAM" id="MobiDB-lite"/>
    </source>
</evidence>
<feature type="compositionally biased region" description="Basic and acidic residues" evidence="1">
    <location>
        <begin position="1"/>
        <end position="19"/>
    </location>
</feature>
<evidence type="ECO:0000313" key="2">
    <source>
        <dbReference type="EMBL" id="KAK2096268.1"/>
    </source>
</evidence>
<organism evidence="2 3">
    <name type="scientific">Saguinus oedipus</name>
    <name type="common">Cotton-top tamarin</name>
    <name type="synonym">Oedipomidas oedipus</name>
    <dbReference type="NCBI Taxonomy" id="9490"/>
    <lineage>
        <taxon>Eukaryota</taxon>
        <taxon>Metazoa</taxon>
        <taxon>Chordata</taxon>
        <taxon>Craniata</taxon>
        <taxon>Vertebrata</taxon>
        <taxon>Euteleostomi</taxon>
        <taxon>Mammalia</taxon>
        <taxon>Eutheria</taxon>
        <taxon>Euarchontoglires</taxon>
        <taxon>Primates</taxon>
        <taxon>Haplorrhini</taxon>
        <taxon>Platyrrhini</taxon>
        <taxon>Cebidae</taxon>
        <taxon>Callitrichinae</taxon>
        <taxon>Saguinus</taxon>
    </lineage>
</organism>
<feature type="compositionally biased region" description="Polar residues" evidence="1">
    <location>
        <begin position="20"/>
        <end position="30"/>
    </location>
</feature>